<name>A0A0N0LX50_9GAMM</name>
<keyword evidence="3" id="KW-1185">Reference proteome</keyword>
<gene>
    <name evidence="2" type="ORF">ADS77_15870</name>
</gene>
<evidence type="ECO:0000256" key="1">
    <source>
        <dbReference type="SAM" id="SignalP"/>
    </source>
</evidence>
<dbReference type="SUPFAM" id="SSF49785">
    <property type="entry name" value="Galactose-binding domain-like"/>
    <property type="match status" value="1"/>
</dbReference>
<dbReference type="Proteomes" id="UP000037848">
    <property type="component" value="Unassembled WGS sequence"/>
</dbReference>
<feature type="signal peptide" evidence="1">
    <location>
        <begin position="1"/>
        <end position="22"/>
    </location>
</feature>
<reference evidence="2 3" key="1">
    <citation type="submission" date="2015-08" db="EMBL/GenBank/DDBJ databases">
        <title>Draft Genome Sequence of Pseudoalteromonas porphyrae UCD-SED14.</title>
        <authorList>
            <person name="Coil D.A."/>
            <person name="Jospin G."/>
            <person name="Lee R.D."/>
            <person name="Eisen J.A."/>
        </authorList>
    </citation>
    <scope>NUCLEOTIDE SEQUENCE [LARGE SCALE GENOMIC DNA]</scope>
    <source>
        <strain evidence="2 3">UCD-SED14</strain>
    </source>
</reference>
<dbReference type="OrthoDB" id="6305234at2"/>
<organism evidence="2 3">
    <name type="scientific">Pseudoalteromonas porphyrae</name>
    <dbReference type="NCBI Taxonomy" id="187330"/>
    <lineage>
        <taxon>Bacteria</taxon>
        <taxon>Pseudomonadati</taxon>
        <taxon>Pseudomonadota</taxon>
        <taxon>Gammaproteobacteria</taxon>
        <taxon>Alteromonadales</taxon>
        <taxon>Pseudoalteromonadaceae</taxon>
        <taxon>Pseudoalteromonas</taxon>
    </lineage>
</organism>
<dbReference type="RefSeq" id="WP_054455312.1">
    <property type="nucleotide sequence ID" value="NZ_LHPH01000021.1"/>
</dbReference>
<evidence type="ECO:0000313" key="3">
    <source>
        <dbReference type="Proteomes" id="UP000037848"/>
    </source>
</evidence>
<keyword evidence="1" id="KW-0732">Signal</keyword>
<evidence type="ECO:0000313" key="2">
    <source>
        <dbReference type="EMBL" id="KPH60151.1"/>
    </source>
</evidence>
<dbReference type="AlphaFoldDB" id="A0A0N0LX50"/>
<dbReference type="PATRIC" id="fig|187330.3.peg.1613"/>
<accession>A0A0N0LX50</accession>
<dbReference type="SUPFAM" id="SSF69304">
    <property type="entry name" value="Tricorn protease N-terminal domain"/>
    <property type="match status" value="1"/>
</dbReference>
<feature type="chain" id="PRO_5005855087" evidence="1">
    <location>
        <begin position="23"/>
        <end position="404"/>
    </location>
</feature>
<dbReference type="STRING" id="187330.AMS58_20785"/>
<protein>
    <submittedName>
        <fullName evidence="2">Hemolysin-type calcium-binding protein</fullName>
    </submittedName>
</protein>
<dbReference type="Gene3D" id="2.60.120.260">
    <property type="entry name" value="Galactose-binding domain-like"/>
    <property type="match status" value="1"/>
</dbReference>
<proteinExistence type="predicted"/>
<comment type="caution">
    <text evidence="2">The sequence shown here is derived from an EMBL/GenBank/DDBJ whole genome shotgun (WGS) entry which is preliminary data.</text>
</comment>
<dbReference type="InterPro" id="IPR008979">
    <property type="entry name" value="Galactose-bd-like_sf"/>
</dbReference>
<dbReference type="EMBL" id="LHPH01000021">
    <property type="protein sequence ID" value="KPH60151.1"/>
    <property type="molecule type" value="Genomic_DNA"/>
</dbReference>
<sequence>MKKPIFKFAALPLLLASTLTMAGPNLVANGSFEDTADFSGSWSLLDDLSGWQRSANAKFEIQTNALNIVAAQHGTKYIELDSTANYSAFQTLVTEENHSYEVSFYYSARINGNETTNEAEVYWDGQLLDTLNATTKGWKKFTYTVKASSTATELKFVGAGDSDKLGAFIDDVKVTATCASGLYGINNFGSNEDGFVYHFDTQDNTYSTVAGLSNTASNIASHDGVLYFMEQLDKSTKASQILSLDLATNEQALVASATSYPIYRSAMSTDGMNLRATSKTYMYDFNIETGDKTVLGKLTFPGDSFADGDIAYSADNNVLYVLTGKALYTLDEGAMELALVGEHGVAQASGIAIATDGTIYVSGRVKGENANIFKLDQNTAVATFVMAGPSHVNDLTFVDGNYCN</sequence>